<dbReference type="Pfam" id="PF14824">
    <property type="entry name" value="Sirohm_synth_M"/>
    <property type="match status" value="1"/>
</dbReference>
<feature type="domain" description="Siroheme synthase central" evidence="7">
    <location>
        <begin position="131"/>
        <end position="151"/>
    </location>
</feature>
<evidence type="ECO:0000256" key="6">
    <source>
        <dbReference type="ARBA" id="ARBA00047561"/>
    </source>
</evidence>
<organism evidence="8 9">
    <name type="scientific">Desulfofustis limnaeus</name>
    <dbReference type="NCBI Taxonomy" id="2740163"/>
    <lineage>
        <taxon>Bacteria</taxon>
        <taxon>Pseudomonadati</taxon>
        <taxon>Thermodesulfobacteriota</taxon>
        <taxon>Desulfobulbia</taxon>
        <taxon>Desulfobulbales</taxon>
        <taxon>Desulfocapsaceae</taxon>
        <taxon>Desulfofustis</taxon>
    </lineage>
</organism>
<reference evidence="8 9" key="1">
    <citation type="submission" date="2022-01" db="EMBL/GenBank/DDBJ databases">
        <title>Desulfofustis limnae sp. nov., a novel mesophilic sulfate-reducing bacterium isolated from marsh soil.</title>
        <authorList>
            <person name="Watanabe M."/>
            <person name="Takahashi A."/>
            <person name="Kojima H."/>
            <person name="Fukui M."/>
        </authorList>
    </citation>
    <scope>NUCLEOTIDE SEQUENCE [LARGE SCALE GENOMIC DNA]</scope>
    <source>
        <strain evidence="8 9">PPLL</strain>
    </source>
</reference>
<evidence type="ECO:0000313" key="9">
    <source>
        <dbReference type="Proteomes" id="UP000830055"/>
    </source>
</evidence>
<accession>A0ABN6M565</accession>
<dbReference type="SUPFAM" id="SSF75615">
    <property type="entry name" value="Siroheme synthase middle domains-like"/>
    <property type="match status" value="1"/>
</dbReference>
<dbReference type="Pfam" id="PF13241">
    <property type="entry name" value="NAD_binding_7"/>
    <property type="match status" value="1"/>
</dbReference>
<dbReference type="Gene3D" id="1.10.8.610">
    <property type="entry name" value="SirC, precorrin-2 dehydrogenase, C-terminal helical domain-like"/>
    <property type="match status" value="1"/>
</dbReference>
<dbReference type="InterPro" id="IPR036291">
    <property type="entry name" value="NAD(P)-bd_dom_sf"/>
</dbReference>
<dbReference type="PANTHER" id="PTHR35330:SF1">
    <property type="entry name" value="SIROHEME BIOSYNTHESIS PROTEIN MET8"/>
    <property type="match status" value="1"/>
</dbReference>
<evidence type="ECO:0000256" key="1">
    <source>
        <dbReference type="ARBA" id="ARBA00005010"/>
    </source>
</evidence>
<protein>
    <recommendedName>
        <fullName evidence="2">precorrin-2 dehydrogenase</fullName>
        <ecNumber evidence="2">1.3.1.76</ecNumber>
    </recommendedName>
</protein>
<dbReference type="InterPro" id="IPR006367">
    <property type="entry name" value="Sirohaem_synthase_N"/>
</dbReference>
<dbReference type="SUPFAM" id="SSF51735">
    <property type="entry name" value="NAD(P)-binding Rossmann-fold domains"/>
    <property type="match status" value="1"/>
</dbReference>
<dbReference type="Gene3D" id="3.40.50.720">
    <property type="entry name" value="NAD(P)-binding Rossmann-like Domain"/>
    <property type="match status" value="1"/>
</dbReference>
<keyword evidence="5" id="KW-0627">Porphyrin biosynthesis</keyword>
<proteinExistence type="predicted"/>
<gene>
    <name evidence="8" type="primary">cysG</name>
    <name evidence="8" type="ORF">DPPLL_24040</name>
</gene>
<evidence type="ECO:0000259" key="7">
    <source>
        <dbReference type="Pfam" id="PF14824"/>
    </source>
</evidence>
<dbReference type="InterPro" id="IPR028161">
    <property type="entry name" value="Met8-like"/>
</dbReference>
<evidence type="ECO:0000256" key="4">
    <source>
        <dbReference type="ARBA" id="ARBA00023027"/>
    </source>
</evidence>
<evidence type="ECO:0000256" key="2">
    <source>
        <dbReference type="ARBA" id="ARBA00012400"/>
    </source>
</evidence>
<name>A0ABN6M565_9BACT</name>
<dbReference type="InterPro" id="IPR028281">
    <property type="entry name" value="Sirohaem_synthase_central"/>
</dbReference>
<dbReference type="EMBL" id="AP025516">
    <property type="protein sequence ID" value="BDD88039.1"/>
    <property type="molecule type" value="Genomic_DNA"/>
</dbReference>
<keyword evidence="3" id="KW-0560">Oxidoreductase</keyword>
<dbReference type="PANTHER" id="PTHR35330">
    <property type="entry name" value="SIROHEME BIOSYNTHESIS PROTEIN MET8"/>
    <property type="match status" value="1"/>
</dbReference>
<dbReference type="Proteomes" id="UP000830055">
    <property type="component" value="Chromosome"/>
</dbReference>
<evidence type="ECO:0000313" key="8">
    <source>
        <dbReference type="EMBL" id="BDD88039.1"/>
    </source>
</evidence>
<comment type="catalytic activity">
    <reaction evidence="6">
        <text>precorrin-2 + NAD(+) = sirohydrochlorin + NADH + 2 H(+)</text>
        <dbReference type="Rhea" id="RHEA:15613"/>
        <dbReference type="ChEBI" id="CHEBI:15378"/>
        <dbReference type="ChEBI" id="CHEBI:57540"/>
        <dbReference type="ChEBI" id="CHEBI:57945"/>
        <dbReference type="ChEBI" id="CHEBI:58351"/>
        <dbReference type="ChEBI" id="CHEBI:58827"/>
        <dbReference type="EC" id="1.3.1.76"/>
    </reaction>
</comment>
<sequence length="239" mass="26429">MQVAADTKVWYPVNLDISGRLCLVVGGGAVATRKITSLLLSEAMVRVVSPEVCPKLRRLADEDRIEWVRRAFRDDDLDGAFLVFAATNAPHVQRRVAELARERKVLLNSAESPSLSTFLVPARIRRGDFLLAVSTGGASPALSALIKRRLALQFGPEYGLLVRLMAALRHQVVGCAEQSADNRELFHEVLALPILERIRERDWEGVRQLLHQVLPGHVDGNLLIEALDTQETAGSGEER</sequence>
<dbReference type="NCBIfam" id="TIGR01470">
    <property type="entry name" value="cysG_Nterm"/>
    <property type="match status" value="1"/>
</dbReference>
<evidence type="ECO:0000256" key="5">
    <source>
        <dbReference type="ARBA" id="ARBA00023244"/>
    </source>
</evidence>
<dbReference type="InterPro" id="IPR042518">
    <property type="entry name" value="SirC_C"/>
</dbReference>
<keyword evidence="4" id="KW-0520">NAD</keyword>
<evidence type="ECO:0000256" key="3">
    <source>
        <dbReference type="ARBA" id="ARBA00023002"/>
    </source>
</evidence>
<dbReference type="EC" id="1.3.1.76" evidence="2"/>
<comment type="pathway">
    <text evidence="1">Porphyrin-containing compound metabolism; siroheme biosynthesis; sirohydrochlorin from precorrin-2: step 1/1.</text>
</comment>
<keyword evidence="9" id="KW-1185">Reference proteome</keyword>